<organism evidence="3 4">
    <name type="scientific">Clostridium bovifaecis</name>
    <dbReference type="NCBI Taxonomy" id="2184719"/>
    <lineage>
        <taxon>Bacteria</taxon>
        <taxon>Bacillati</taxon>
        <taxon>Bacillota</taxon>
        <taxon>Clostridia</taxon>
        <taxon>Eubacteriales</taxon>
        <taxon>Clostridiaceae</taxon>
        <taxon>Clostridium</taxon>
    </lineage>
</organism>
<gene>
    <name evidence="3" type="ORF">GOM49_12655</name>
</gene>
<feature type="chain" id="PRO_5026268828" evidence="1">
    <location>
        <begin position="25"/>
        <end position="271"/>
    </location>
</feature>
<evidence type="ECO:0000313" key="3">
    <source>
        <dbReference type="EMBL" id="QGU95831.1"/>
    </source>
</evidence>
<dbReference type="Gene3D" id="3.10.620.30">
    <property type="match status" value="1"/>
</dbReference>
<dbReference type="InterPro" id="IPR038765">
    <property type="entry name" value="Papain-like_cys_pep_sf"/>
</dbReference>
<keyword evidence="4" id="KW-1185">Reference proteome</keyword>
<proteinExistence type="predicted"/>
<evidence type="ECO:0000313" key="4">
    <source>
        <dbReference type="Proteomes" id="UP000422764"/>
    </source>
</evidence>
<protein>
    <submittedName>
        <fullName evidence="3">Transglutaminase domain-containing protein</fullName>
    </submittedName>
</protein>
<name>A0A6I6F009_9CLOT</name>
<sequence length="271" mass="31461">MKRRIASLSAIIIYLTVSFQSVFAFQTNEGINIDKGNINKGIVGVKYGNGDNIKSKLIIEKDDAKYIYDIKADERVNSFPLQLVNGEYKVSLFKNIEGNRYKKVLMDSIIIKLEDNKEVFLNSIQIIEWNDSSEAVKKAKELTEGTKNNEEKVQAIYKFIINNFNYDYEKLNKLKYDYLPNIDKTLEEGKGICYDFSSLFAAMLRSLGIPAKLVKGYTQNAKGYHVWNEVYIEDLNEFIIIDTTYDLQMKKKAREVSMIKDNKLYDKIYEY</sequence>
<dbReference type="SUPFAM" id="SSF54001">
    <property type="entry name" value="Cysteine proteinases"/>
    <property type="match status" value="1"/>
</dbReference>
<keyword evidence="1" id="KW-0732">Signal</keyword>
<dbReference type="AlphaFoldDB" id="A0A6I6F009"/>
<dbReference type="SMART" id="SM00460">
    <property type="entry name" value="TGc"/>
    <property type="match status" value="1"/>
</dbReference>
<dbReference type="PANTHER" id="PTHR33490">
    <property type="entry name" value="BLR5614 PROTEIN-RELATED"/>
    <property type="match status" value="1"/>
</dbReference>
<dbReference type="EMBL" id="CP046522">
    <property type="protein sequence ID" value="QGU95831.1"/>
    <property type="molecule type" value="Genomic_DNA"/>
</dbReference>
<dbReference type="Pfam" id="PF01841">
    <property type="entry name" value="Transglut_core"/>
    <property type="match status" value="1"/>
</dbReference>
<feature type="signal peptide" evidence="1">
    <location>
        <begin position="1"/>
        <end position="24"/>
    </location>
</feature>
<evidence type="ECO:0000259" key="2">
    <source>
        <dbReference type="SMART" id="SM00460"/>
    </source>
</evidence>
<reference evidence="3 4" key="1">
    <citation type="submission" date="2019-12" db="EMBL/GenBank/DDBJ databases">
        <title>Genome sequenceing of Clostridium bovifaecis.</title>
        <authorList>
            <person name="Yao Y."/>
        </authorList>
    </citation>
    <scope>NUCLEOTIDE SEQUENCE [LARGE SCALE GENOMIC DNA]</scope>
    <source>
        <strain evidence="3 4">BXX</strain>
    </source>
</reference>
<dbReference type="InterPro" id="IPR002931">
    <property type="entry name" value="Transglutaminase-like"/>
</dbReference>
<feature type="domain" description="Transglutaminase-like" evidence="2">
    <location>
        <begin position="185"/>
        <end position="245"/>
    </location>
</feature>
<evidence type="ECO:0000256" key="1">
    <source>
        <dbReference type="SAM" id="SignalP"/>
    </source>
</evidence>
<dbReference type="Proteomes" id="UP000422764">
    <property type="component" value="Chromosome"/>
</dbReference>
<accession>A0A6I6F009</accession>